<accession>A0ACC1IDV3</accession>
<dbReference type="EMBL" id="JANBPG010000870">
    <property type="protein sequence ID" value="KAJ1893200.1"/>
    <property type="molecule type" value="Genomic_DNA"/>
</dbReference>
<organism evidence="1 2">
    <name type="scientific">Kickxella alabastrina</name>
    <dbReference type="NCBI Taxonomy" id="61397"/>
    <lineage>
        <taxon>Eukaryota</taxon>
        <taxon>Fungi</taxon>
        <taxon>Fungi incertae sedis</taxon>
        <taxon>Zoopagomycota</taxon>
        <taxon>Kickxellomycotina</taxon>
        <taxon>Kickxellomycetes</taxon>
        <taxon>Kickxellales</taxon>
        <taxon>Kickxellaceae</taxon>
        <taxon>Kickxella</taxon>
    </lineage>
</organism>
<reference evidence="1" key="1">
    <citation type="submission" date="2022-07" db="EMBL/GenBank/DDBJ databases">
        <title>Phylogenomic reconstructions and comparative analyses of Kickxellomycotina fungi.</title>
        <authorList>
            <person name="Reynolds N.K."/>
            <person name="Stajich J.E."/>
            <person name="Barry K."/>
            <person name="Grigoriev I.V."/>
            <person name="Crous P."/>
            <person name="Smith M.E."/>
        </authorList>
    </citation>
    <scope>NUCLEOTIDE SEQUENCE</scope>
    <source>
        <strain evidence="1">Benny 63K</strain>
    </source>
</reference>
<proteinExistence type="predicted"/>
<gene>
    <name evidence="1" type="ORF">LPJ66_005899</name>
</gene>
<sequence>DAVLLEEFGVKNINPRLKELICVMRRFLFEPENKVISHRLWSDNTFVRQINWDAAPEFMHPKAIELLKEDNGQLKRLAEDEVNAELVKKIRTL</sequence>
<evidence type="ECO:0000313" key="1">
    <source>
        <dbReference type="EMBL" id="KAJ1893200.1"/>
    </source>
</evidence>
<comment type="caution">
    <text evidence="1">The sequence shown here is derived from an EMBL/GenBank/DDBJ whole genome shotgun (WGS) entry which is preliminary data.</text>
</comment>
<feature type="non-terminal residue" evidence="1">
    <location>
        <position position="1"/>
    </location>
</feature>
<dbReference type="Proteomes" id="UP001150581">
    <property type="component" value="Unassembled WGS sequence"/>
</dbReference>
<evidence type="ECO:0000313" key="2">
    <source>
        <dbReference type="Proteomes" id="UP001150581"/>
    </source>
</evidence>
<name>A0ACC1IDV3_9FUNG</name>
<protein>
    <submittedName>
        <fullName evidence="1">Uncharacterized protein</fullName>
    </submittedName>
</protein>
<keyword evidence="2" id="KW-1185">Reference proteome</keyword>